<evidence type="ECO:0000256" key="4">
    <source>
        <dbReference type="ARBA" id="ARBA00022737"/>
    </source>
</evidence>
<evidence type="ECO:0000256" key="9">
    <source>
        <dbReference type="SAM" id="MobiDB-lite"/>
    </source>
</evidence>
<reference evidence="11 12" key="1">
    <citation type="submission" date="2021-07" db="EMBL/GenBank/DDBJ databases">
        <title>The Aristolochia fimbriata genome: insights into angiosperm evolution, floral development and chemical biosynthesis.</title>
        <authorList>
            <person name="Jiao Y."/>
        </authorList>
    </citation>
    <scope>NUCLEOTIDE SEQUENCE [LARGE SCALE GENOMIC DNA]</scope>
    <source>
        <strain evidence="11">IBCAS-2021</strain>
        <tissue evidence="11">Leaf</tissue>
    </source>
</reference>
<name>A0AAV7EFE3_ARIFI</name>
<feature type="compositionally biased region" description="Polar residues" evidence="9">
    <location>
        <begin position="1602"/>
        <end position="1611"/>
    </location>
</feature>
<sequence>MARFLHGKLEATIFHATDYTPPCPLYWMILTGERPAYVSIKLNKTRVAETTHQLDRTWNEAFDIFCAHPLDTIITIKLRTPFSILGQLHIPAHKLVTAGGVESYNGIFSLFSETGKPIPKLKLRFRLRFKPAEKDPHWGKGLRDNDFRGLTKEVTFHQRSNCGVILYQDAHHTPSFLPTINHLNGDDDHQRYYRPRKLWEDVYKAIDGAKHLIYIAGWSLNPNIVLVRDAETEIPDAKGVSIGDLLKRKAEEGVAVRIMLWDDETSLPIINNTGLMRTHDEDAFNFFKHTKVVCRLCPRLHHKFPTVFTHHQKTITVDAEPHLLFSAQFDTAEIVPADREILSFVGGLDLCDGRYDTEEHSLFRTLNTEESHAHDFYQINIDGAALQRGGPREPWHDTHACISGDAAWDVLSNFEQRWAKQCGDHPSSSSSSLFDPRSVPHHIRQQFSSSPSSSSNRDDDDRAWRVQVFRSIDATSSSSSLRNSEHSIHDACVEAIRRAERFIYIENQYFLGGCQMWDKDRLSGCKNLIPVEIALKIASKIRSKERFAVYVLIPMWPEGVPESDPVQDILHWTRRTMNMMYRLIAEAIRETGSDAHPRDYLNFFCLANREKKIAGEYVPPSSPQRSTHYWEAQIHRRFMIYVHSKLMIVDDEYVILGSANINQRSMDGSRDTEIAVGCYQPRFMATQKSEGDISAYRMSLWFEHTRRFERVFERPESVECVTRIRGIGDEMWKKYSGEEVVDMEGVHLVSYPVSVSMDGWCGDAEECAGINSALSLGFWSEEAIRELDGAPSLGRQTLDGLEMATKSKAPLDPNAWLQMREKYEAKILEDHDFSEKHEIEYALWQLHYRRIEEFRAHINASASAAAANGNGGKGGVGRPDRIKKIRSVFKAFLSEATGFYHDLILKIRAKYGLPLGYFSESPDDQVTQVKDVKRSADVKKGLLSCHRCLIYLGDLARYKGLYGEGGDSATRDYAAASSYYIQAASLWPASGNPHHQLAILASYVGDDLVAVYRYFRSLAVDSPFSTARDNLIIAFEKNRQSYSQLPVELKASTVKTPARAHGRGRARGEAKQMSNDANKAEVIPVHENASNIHETYKTFCIRFVRLNGILFTRTSLEMFGEIFSAVITDLLELLSSGSVEEQIFGSDAAENGLFVVRLVAVLIFTVHNVNRESEGQSYAEILQRSVLLQNAFIAAFEFMGHVMKKCIQLQDILSSYLLPAILVFIEWLACRPDVAAGTDISEDKQANARSFFWTQCIDLLNELLSSGCVSLGGDEEDTCFSDMSRYEEGETGNRVALWEDFELRGFSPLHAAHLILDFSRKHWFGSSGSNKEKRARVERILAAGRSLLNVVRIEQQPVYFDQKLKKFCVGIEPQKLENDMVALSEDLPESNSMLGPGAFGFEKANPTGLLESSKVQLYEEEGEEEDEVIVFKPPAADKQVGLSAVSPVGLQATVDNSAMSEWASYGGSTMSSFNNIPQLQGASPLTMAMQPPISFMNVIPQSLPQIIDSATSKWNPDQLFVNGFKDMDISGNGFVAPKTAELQETYKPPIASLPFSLPSHLSSASMLSVGQVVVPETLPSSRVDSLMHLGTNTNDPVMMTKPPSTSGTSVRRSPIARPISRHLGPPPGFSPIPPKQWKEPSANLPSKIEQQLPLDDYSWLDGYQYPQIEMGLNNSFNEKGHLFNQQSTSGDNYSNIGTFNFPFPGKQHLKSSGVANLLWWMACGMVLMSGFLHLSNHFNVVKFLSEHGSGLGSVAGTCLEYRAIQILERMGAMVQKALKGICPLRWDGCVTQSKMSSIW</sequence>
<dbReference type="Pfam" id="PF12357">
    <property type="entry name" value="PLD_C"/>
    <property type="match status" value="1"/>
</dbReference>
<keyword evidence="3" id="KW-0479">Metal-binding</keyword>
<dbReference type="InterPro" id="IPR025202">
    <property type="entry name" value="PLD-like_dom"/>
</dbReference>
<dbReference type="InterPro" id="IPR011990">
    <property type="entry name" value="TPR-like_helical_dom_sf"/>
</dbReference>
<dbReference type="FunFam" id="1.25.40.10:FF:000225">
    <property type="entry name" value="Protein SMG7"/>
    <property type="match status" value="1"/>
</dbReference>
<gene>
    <name evidence="11" type="ORF">H6P81_012604</name>
</gene>
<dbReference type="CDD" id="cd09139">
    <property type="entry name" value="PLDc_pPLD_like_1"/>
    <property type="match status" value="1"/>
</dbReference>
<dbReference type="GO" id="GO:0005886">
    <property type="term" value="C:plasma membrane"/>
    <property type="evidence" value="ECO:0007669"/>
    <property type="project" value="TreeGrafter"/>
</dbReference>
<keyword evidence="7" id="KW-0442">Lipid degradation</keyword>
<dbReference type="PANTHER" id="PTHR18896:SF137">
    <property type="entry name" value="PHOSPHOLIPASE D ALPHA 4"/>
    <property type="match status" value="1"/>
</dbReference>
<accession>A0AAV7EFE3</accession>
<evidence type="ECO:0000256" key="7">
    <source>
        <dbReference type="ARBA" id="ARBA00022963"/>
    </source>
</evidence>
<keyword evidence="4" id="KW-0677">Repeat</keyword>
<dbReference type="Pfam" id="PF13091">
    <property type="entry name" value="PLDc_2"/>
    <property type="match status" value="1"/>
</dbReference>
<evidence type="ECO:0000256" key="5">
    <source>
        <dbReference type="ARBA" id="ARBA00022801"/>
    </source>
</evidence>
<dbReference type="GO" id="GO:0046872">
    <property type="term" value="F:metal ion binding"/>
    <property type="evidence" value="ECO:0007669"/>
    <property type="project" value="UniProtKB-KW"/>
</dbReference>
<dbReference type="SUPFAM" id="SSF56024">
    <property type="entry name" value="Phospholipase D/nuclease"/>
    <property type="match status" value="2"/>
</dbReference>
<dbReference type="InterPro" id="IPR018834">
    <property type="entry name" value="DNA/RNA-bd_Est1-type"/>
</dbReference>
<evidence type="ECO:0000256" key="2">
    <source>
        <dbReference type="ARBA" id="ARBA00012027"/>
    </source>
</evidence>
<evidence type="ECO:0000256" key="3">
    <source>
        <dbReference type="ARBA" id="ARBA00022723"/>
    </source>
</evidence>
<dbReference type="SMART" id="SM00155">
    <property type="entry name" value="PLDc"/>
    <property type="match status" value="2"/>
</dbReference>
<dbReference type="SUPFAM" id="SSF48452">
    <property type="entry name" value="TPR-like"/>
    <property type="match status" value="1"/>
</dbReference>
<evidence type="ECO:0000313" key="11">
    <source>
        <dbReference type="EMBL" id="KAG9446476.1"/>
    </source>
</evidence>
<dbReference type="InterPro" id="IPR024632">
    <property type="entry name" value="PLipase_D_C"/>
</dbReference>
<dbReference type="InterPro" id="IPR015679">
    <property type="entry name" value="PLipase_D_fam"/>
</dbReference>
<keyword evidence="12" id="KW-1185">Reference proteome</keyword>
<dbReference type="Pfam" id="PF10374">
    <property type="entry name" value="EST1"/>
    <property type="match status" value="1"/>
</dbReference>
<evidence type="ECO:0000313" key="12">
    <source>
        <dbReference type="Proteomes" id="UP000825729"/>
    </source>
</evidence>
<dbReference type="Proteomes" id="UP000825729">
    <property type="component" value="Unassembled WGS sequence"/>
</dbReference>
<dbReference type="InterPro" id="IPR001736">
    <property type="entry name" value="PLipase_D/transphosphatidylase"/>
</dbReference>
<organism evidence="11 12">
    <name type="scientific">Aristolochia fimbriata</name>
    <name type="common">White veined hardy Dutchman's pipe vine</name>
    <dbReference type="NCBI Taxonomy" id="158543"/>
    <lineage>
        <taxon>Eukaryota</taxon>
        <taxon>Viridiplantae</taxon>
        <taxon>Streptophyta</taxon>
        <taxon>Embryophyta</taxon>
        <taxon>Tracheophyta</taxon>
        <taxon>Spermatophyta</taxon>
        <taxon>Magnoliopsida</taxon>
        <taxon>Magnoliidae</taxon>
        <taxon>Piperales</taxon>
        <taxon>Aristolochiaceae</taxon>
        <taxon>Aristolochia</taxon>
    </lineage>
</organism>
<dbReference type="SUPFAM" id="SSF49562">
    <property type="entry name" value="C2 domain (Calcium/lipid-binding domain, CaLB)"/>
    <property type="match status" value="1"/>
</dbReference>
<evidence type="ECO:0000259" key="10">
    <source>
        <dbReference type="PROSITE" id="PS50035"/>
    </source>
</evidence>
<dbReference type="PROSITE" id="PS50035">
    <property type="entry name" value="PLD"/>
    <property type="match status" value="1"/>
</dbReference>
<dbReference type="InterPro" id="IPR035892">
    <property type="entry name" value="C2_domain_sf"/>
</dbReference>
<dbReference type="EMBL" id="JAINDJ010000005">
    <property type="protein sequence ID" value="KAG9446476.1"/>
    <property type="molecule type" value="Genomic_DNA"/>
</dbReference>
<protein>
    <recommendedName>
        <fullName evidence="2">phospholipase D</fullName>
        <ecNumber evidence="2">3.1.4.4</ecNumber>
    </recommendedName>
</protein>
<dbReference type="GO" id="GO:0004630">
    <property type="term" value="F:phospholipase D activity"/>
    <property type="evidence" value="ECO:0007669"/>
    <property type="project" value="UniProtKB-EC"/>
</dbReference>
<feature type="region of interest" description="Disordered" evidence="9">
    <location>
        <begin position="1589"/>
        <end position="1612"/>
    </location>
</feature>
<dbReference type="Gene3D" id="1.25.40.10">
    <property type="entry name" value="Tetratricopeptide repeat domain"/>
    <property type="match status" value="1"/>
</dbReference>
<comment type="catalytic activity">
    <reaction evidence="1">
        <text>a 1,2-diacyl-sn-glycero-3-phosphocholine + H2O = a 1,2-diacyl-sn-glycero-3-phosphate + choline + H(+)</text>
        <dbReference type="Rhea" id="RHEA:14445"/>
        <dbReference type="ChEBI" id="CHEBI:15354"/>
        <dbReference type="ChEBI" id="CHEBI:15377"/>
        <dbReference type="ChEBI" id="CHEBI:15378"/>
        <dbReference type="ChEBI" id="CHEBI:57643"/>
        <dbReference type="ChEBI" id="CHEBI:58608"/>
        <dbReference type="EC" id="3.1.4.4"/>
    </reaction>
</comment>
<keyword evidence="5" id="KW-0378">Hydrolase</keyword>
<evidence type="ECO:0000256" key="1">
    <source>
        <dbReference type="ARBA" id="ARBA00000798"/>
    </source>
</evidence>
<dbReference type="EC" id="3.1.4.4" evidence="2"/>
<proteinExistence type="predicted"/>
<feature type="domain" description="PLD phosphodiesterase" evidence="10">
    <location>
        <begin position="638"/>
        <end position="665"/>
    </location>
</feature>
<evidence type="ECO:0000256" key="6">
    <source>
        <dbReference type="ARBA" id="ARBA00022837"/>
    </source>
</evidence>
<keyword evidence="8" id="KW-0443">Lipid metabolism</keyword>
<keyword evidence="6" id="KW-0106">Calcium</keyword>
<dbReference type="PANTHER" id="PTHR18896">
    <property type="entry name" value="PHOSPHOLIPASE D"/>
    <property type="match status" value="1"/>
</dbReference>
<dbReference type="GO" id="GO:0009395">
    <property type="term" value="P:phospholipid catabolic process"/>
    <property type="evidence" value="ECO:0007669"/>
    <property type="project" value="TreeGrafter"/>
</dbReference>
<dbReference type="Gene3D" id="3.30.870.10">
    <property type="entry name" value="Endonuclease Chain A"/>
    <property type="match status" value="2"/>
</dbReference>
<evidence type="ECO:0000256" key="8">
    <source>
        <dbReference type="ARBA" id="ARBA00023098"/>
    </source>
</evidence>
<dbReference type="Pfam" id="PF10373">
    <property type="entry name" value="EST1_DNA_bind"/>
    <property type="match status" value="1"/>
</dbReference>
<comment type="caution">
    <text evidence="11">The sequence shown here is derived from an EMBL/GenBank/DDBJ whole genome shotgun (WGS) entry which is preliminary data.</text>
</comment>
<dbReference type="InterPro" id="IPR019458">
    <property type="entry name" value="Est1-like_N"/>
</dbReference>